<protein>
    <submittedName>
        <fullName evidence="2">Uncharacterized protein</fullName>
    </submittedName>
</protein>
<dbReference type="AlphaFoldDB" id="A0A6A6S669"/>
<proteinExistence type="predicted"/>
<organism evidence="2 3">
    <name type="scientific">Massarina eburnea CBS 473.64</name>
    <dbReference type="NCBI Taxonomy" id="1395130"/>
    <lineage>
        <taxon>Eukaryota</taxon>
        <taxon>Fungi</taxon>
        <taxon>Dikarya</taxon>
        <taxon>Ascomycota</taxon>
        <taxon>Pezizomycotina</taxon>
        <taxon>Dothideomycetes</taxon>
        <taxon>Pleosporomycetidae</taxon>
        <taxon>Pleosporales</taxon>
        <taxon>Massarineae</taxon>
        <taxon>Massarinaceae</taxon>
        <taxon>Massarina</taxon>
    </lineage>
</organism>
<dbReference type="Proteomes" id="UP000799753">
    <property type="component" value="Unassembled WGS sequence"/>
</dbReference>
<sequence length="335" mass="36598">MRFPTHIAALIAVALTNTNASTTTQKRDIPNVGETTMRGNISSIAAWAYNAFAYAIVTASNSTSDLTYLCTTFNTTSTRLYTAFPETSGDIGTFARRTICDASTANPPAPLPIWYNTLWYLKSYLGGIFTVQGYYGKPFDKEIDNGPFYASMCWYLEASLMRGLWAPNRDTDESGVDVESSWCAASGYYSKGPYSTYTNESVSVDVAHQADVLVSRLVAYMLKLVLKEQEQVDYICTNYARFKPGIAGLGLVSSVFRGLVCGEGNKGIVEVQKAKLELLDAMTDLFILQLLEAGNYKGYYKYLCETTSADGYAKVGLDGKKVVEAACEAAKGETA</sequence>
<keyword evidence="3" id="KW-1185">Reference proteome</keyword>
<evidence type="ECO:0000256" key="1">
    <source>
        <dbReference type="SAM" id="SignalP"/>
    </source>
</evidence>
<gene>
    <name evidence="2" type="ORF">P280DRAFT_516451</name>
</gene>
<dbReference type="EMBL" id="MU006781">
    <property type="protein sequence ID" value="KAF2642682.1"/>
    <property type="molecule type" value="Genomic_DNA"/>
</dbReference>
<name>A0A6A6S669_9PLEO</name>
<evidence type="ECO:0000313" key="3">
    <source>
        <dbReference type="Proteomes" id="UP000799753"/>
    </source>
</evidence>
<feature type="chain" id="PRO_5025481512" evidence="1">
    <location>
        <begin position="21"/>
        <end position="335"/>
    </location>
</feature>
<accession>A0A6A6S669</accession>
<feature type="signal peptide" evidence="1">
    <location>
        <begin position="1"/>
        <end position="20"/>
    </location>
</feature>
<dbReference type="OrthoDB" id="3775188at2759"/>
<evidence type="ECO:0000313" key="2">
    <source>
        <dbReference type="EMBL" id="KAF2642682.1"/>
    </source>
</evidence>
<reference evidence="2" key="1">
    <citation type="journal article" date="2020" name="Stud. Mycol.">
        <title>101 Dothideomycetes genomes: a test case for predicting lifestyles and emergence of pathogens.</title>
        <authorList>
            <person name="Haridas S."/>
            <person name="Albert R."/>
            <person name="Binder M."/>
            <person name="Bloem J."/>
            <person name="Labutti K."/>
            <person name="Salamov A."/>
            <person name="Andreopoulos B."/>
            <person name="Baker S."/>
            <person name="Barry K."/>
            <person name="Bills G."/>
            <person name="Bluhm B."/>
            <person name="Cannon C."/>
            <person name="Castanera R."/>
            <person name="Culley D."/>
            <person name="Daum C."/>
            <person name="Ezra D."/>
            <person name="Gonzalez J."/>
            <person name="Henrissat B."/>
            <person name="Kuo A."/>
            <person name="Liang C."/>
            <person name="Lipzen A."/>
            <person name="Lutzoni F."/>
            <person name="Magnuson J."/>
            <person name="Mondo S."/>
            <person name="Nolan M."/>
            <person name="Ohm R."/>
            <person name="Pangilinan J."/>
            <person name="Park H.-J."/>
            <person name="Ramirez L."/>
            <person name="Alfaro M."/>
            <person name="Sun H."/>
            <person name="Tritt A."/>
            <person name="Yoshinaga Y."/>
            <person name="Zwiers L.-H."/>
            <person name="Turgeon B."/>
            <person name="Goodwin S."/>
            <person name="Spatafora J."/>
            <person name="Crous P."/>
            <person name="Grigoriev I."/>
        </authorList>
    </citation>
    <scope>NUCLEOTIDE SEQUENCE</scope>
    <source>
        <strain evidence="2">CBS 473.64</strain>
    </source>
</reference>
<keyword evidence="1" id="KW-0732">Signal</keyword>